<dbReference type="OrthoDB" id="7068350at2"/>
<organism evidence="2 3">
    <name type="scientific">Marinobacter vulgaris</name>
    <dbReference type="NCBI Taxonomy" id="1928331"/>
    <lineage>
        <taxon>Bacteria</taxon>
        <taxon>Pseudomonadati</taxon>
        <taxon>Pseudomonadota</taxon>
        <taxon>Gammaproteobacteria</taxon>
        <taxon>Pseudomonadales</taxon>
        <taxon>Marinobacteraceae</taxon>
        <taxon>Marinobacter</taxon>
    </lineage>
</organism>
<proteinExistence type="predicted"/>
<dbReference type="Proteomes" id="UP000253987">
    <property type="component" value="Unassembled WGS sequence"/>
</dbReference>
<reference evidence="2 3" key="2">
    <citation type="submission" date="2018-06" db="EMBL/GenBank/DDBJ databases">
        <title>Marinobactersediminissp. nov, a moderately halophilic bacterium isolated from marine solar saltern.</title>
        <authorList>
            <person name="Zhang Y."/>
        </authorList>
    </citation>
    <scope>NUCLEOTIDE SEQUENCE [LARGE SCALE GENOMIC DNA]</scope>
    <source>
        <strain evidence="2 3">F01</strain>
    </source>
</reference>
<sequence length="201" mass="22361">MARFPEDTDTLESLPVTTIESNTCFYRVNGMQYNSAIYFSASPQNRWTPLGGSPGVCYMAGSPVGALAESVCRNVARLDESEMFSSLAELKKLGMFELVLRNPVTVLDLTVAHLGRYRLDATILGDYDESLSPPYKFSPAWASHAVDLKLAGILYRSRHKIDETCLGLFDVGTDIFEGVHGTLDDDQYLEILEDEFMWGVI</sequence>
<dbReference type="Pfam" id="PF08808">
    <property type="entry name" value="RES"/>
    <property type="match status" value="1"/>
</dbReference>
<protein>
    <recommendedName>
        <fullName evidence="1">RES domain-containing protein</fullName>
    </recommendedName>
</protein>
<dbReference type="RefSeq" id="WP_114612988.1">
    <property type="nucleotide sequence ID" value="NZ_QFWX01000004.1"/>
</dbReference>
<evidence type="ECO:0000259" key="1">
    <source>
        <dbReference type="Pfam" id="PF08808"/>
    </source>
</evidence>
<dbReference type="EMBL" id="QFWX01000004">
    <property type="protein sequence ID" value="PXX90763.1"/>
    <property type="molecule type" value="Genomic_DNA"/>
</dbReference>
<feature type="domain" description="RES" evidence="1">
    <location>
        <begin position="40"/>
        <end position="174"/>
    </location>
</feature>
<accession>A0A2V3ZJR9</accession>
<gene>
    <name evidence="2" type="ORF">DIT71_09480</name>
</gene>
<dbReference type="AlphaFoldDB" id="A0A2V3ZJR9"/>
<keyword evidence="3" id="KW-1185">Reference proteome</keyword>
<dbReference type="InterPro" id="IPR014914">
    <property type="entry name" value="RES_dom"/>
</dbReference>
<evidence type="ECO:0000313" key="3">
    <source>
        <dbReference type="Proteomes" id="UP000253987"/>
    </source>
</evidence>
<evidence type="ECO:0000313" key="2">
    <source>
        <dbReference type="EMBL" id="PXX90763.1"/>
    </source>
</evidence>
<reference evidence="3" key="1">
    <citation type="submission" date="2018-05" db="EMBL/GenBank/DDBJ databases">
        <authorList>
            <person name="Lu D."/>
        </authorList>
    </citation>
    <scope>NUCLEOTIDE SEQUENCE [LARGE SCALE GENOMIC DNA]</scope>
    <source>
        <strain evidence="3">F01</strain>
    </source>
</reference>
<name>A0A2V3ZJR9_9GAMM</name>
<comment type="caution">
    <text evidence="2">The sequence shown here is derived from an EMBL/GenBank/DDBJ whole genome shotgun (WGS) entry which is preliminary data.</text>
</comment>